<evidence type="ECO:0000259" key="1">
    <source>
        <dbReference type="Pfam" id="PF21837"/>
    </source>
</evidence>
<name>A0A1N6J2C6_9FLAO</name>
<organism evidence="2 3">
    <name type="scientific">Chryseobacterium scophthalmum</name>
    <dbReference type="NCBI Taxonomy" id="59733"/>
    <lineage>
        <taxon>Bacteria</taxon>
        <taxon>Pseudomonadati</taxon>
        <taxon>Bacteroidota</taxon>
        <taxon>Flavobacteriia</taxon>
        <taxon>Flavobacteriales</taxon>
        <taxon>Weeksellaceae</taxon>
        <taxon>Chryseobacterium group</taxon>
        <taxon>Chryseobacterium</taxon>
    </lineage>
</organism>
<evidence type="ECO:0000313" key="2">
    <source>
        <dbReference type="EMBL" id="SIO38528.1"/>
    </source>
</evidence>
<protein>
    <recommendedName>
        <fullName evidence="1">DUF6896 domain-containing protein</fullName>
    </recommendedName>
</protein>
<dbReference type="Proteomes" id="UP000184782">
    <property type="component" value="Unassembled WGS sequence"/>
</dbReference>
<dbReference type="Pfam" id="PF21837">
    <property type="entry name" value="DUF6896"/>
    <property type="match status" value="1"/>
</dbReference>
<dbReference type="EMBL" id="FSRQ01000006">
    <property type="protein sequence ID" value="SIO38528.1"/>
    <property type="molecule type" value="Genomic_DNA"/>
</dbReference>
<keyword evidence="3" id="KW-1185">Reference proteome</keyword>
<dbReference type="AlphaFoldDB" id="A0A1N6J2C6"/>
<feature type="domain" description="DUF6896" evidence="1">
    <location>
        <begin position="7"/>
        <end position="133"/>
    </location>
</feature>
<reference evidence="3" key="1">
    <citation type="submission" date="2016-12" db="EMBL/GenBank/DDBJ databases">
        <authorList>
            <person name="Varghese N."/>
            <person name="Submissions S."/>
        </authorList>
    </citation>
    <scope>NUCLEOTIDE SEQUENCE [LARGE SCALE GENOMIC DNA]</scope>
    <source>
        <strain evidence="3">DSM 16779</strain>
    </source>
</reference>
<evidence type="ECO:0000313" key="3">
    <source>
        <dbReference type="Proteomes" id="UP000184782"/>
    </source>
</evidence>
<dbReference type="InterPro" id="IPR054191">
    <property type="entry name" value="DUF6896"/>
</dbReference>
<sequence length="148" mass="17520">MQKELVLEAIILFDKTAKELIKSLAEKYNLDLNSATPFSKLLLRSNSLWRGNLNEEWTYWFHGAHCDFENINSKQYVHTNIIRGIYGVIDYYYLYKFVQTTESLKHVLEIVNKEDTFYATINKLLDDDMLINLEEFPFKMLVLNDKPV</sequence>
<accession>A0A1N6J2C6</accession>
<dbReference type="STRING" id="59733.SAMN05421769_4017"/>
<gene>
    <name evidence="2" type="ORF">SAMN05421769_4017</name>
</gene>
<proteinExistence type="predicted"/>